<sequence length="91" mass="9693">MPKSARSYRGTVQCAAQGHAAKDDVFIKACASSPRSADTAHCASSSAAKIMQAWRLGARSNFHQAGSTAQIPQQPHPKSAHIDQLAKLECF</sequence>
<accession>A0A5N6KT15</accession>
<comment type="caution">
    <text evidence="1">The sequence shown here is derived from an EMBL/GenBank/DDBJ whole genome shotgun (WGS) entry which is preliminary data.</text>
</comment>
<name>A0A5N6KT15_9ROSI</name>
<organism evidence="1 2">
    <name type="scientific">Carpinus fangiana</name>
    <dbReference type="NCBI Taxonomy" id="176857"/>
    <lineage>
        <taxon>Eukaryota</taxon>
        <taxon>Viridiplantae</taxon>
        <taxon>Streptophyta</taxon>
        <taxon>Embryophyta</taxon>
        <taxon>Tracheophyta</taxon>
        <taxon>Spermatophyta</taxon>
        <taxon>Magnoliopsida</taxon>
        <taxon>eudicotyledons</taxon>
        <taxon>Gunneridae</taxon>
        <taxon>Pentapetalae</taxon>
        <taxon>rosids</taxon>
        <taxon>fabids</taxon>
        <taxon>Fagales</taxon>
        <taxon>Betulaceae</taxon>
        <taxon>Carpinus</taxon>
    </lineage>
</organism>
<dbReference type="EMBL" id="VIBQ01000012">
    <property type="protein sequence ID" value="KAB8342979.1"/>
    <property type="molecule type" value="Genomic_DNA"/>
</dbReference>
<keyword evidence="2" id="KW-1185">Reference proteome</keyword>
<gene>
    <name evidence="1" type="ORF">FH972_022573</name>
</gene>
<evidence type="ECO:0000313" key="1">
    <source>
        <dbReference type="EMBL" id="KAB8342979.1"/>
    </source>
</evidence>
<proteinExistence type="predicted"/>
<evidence type="ECO:0000313" key="2">
    <source>
        <dbReference type="Proteomes" id="UP000327013"/>
    </source>
</evidence>
<protein>
    <submittedName>
        <fullName evidence="1">Uncharacterized protein</fullName>
    </submittedName>
</protein>
<dbReference type="Proteomes" id="UP000327013">
    <property type="component" value="Unassembled WGS sequence"/>
</dbReference>
<dbReference type="AlphaFoldDB" id="A0A5N6KT15"/>
<reference evidence="1 2" key="1">
    <citation type="submission" date="2019-06" db="EMBL/GenBank/DDBJ databases">
        <title>A chromosomal-level reference genome of Carpinus fangiana (Coryloideae, Betulaceae).</title>
        <authorList>
            <person name="Yang X."/>
            <person name="Wang Z."/>
            <person name="Zhang L."/>
            <person name="Hao G."/>
            <person name="Liu J."/>
            <person name="Yang Y."/>
        </authorList>
    </citation>
    <scope>NUCLEOTIDE SEQUENCE [LARGE SCALE GENOMIC DNA]</scope>
    <source>
        <strain evidence="1">Cfa_2016G</strain>
        <tissue evidence="1">Leaf</tissue>
    </source>
</reference>